<dbReference type="AlphaFoldDB" id="A0A0P9C4V5"/>
<protein>
    <submittedName>
        <fullName evidence="3">Uncharacterized protein</fullName>
    </submittedName>
</protein>
<feature type="compositionally biased region" description="Low complexity" evidence="1">
    <location>
        <begin position="58"/>
        <end position="71"/>
    </location>
</feature>
<dbReference type="Proteomes" id="UP000050482">
    <property type="component" value="Unassembled WGS sequence"/>
</dbReference>
<accession>A0A0P9C4V5</accession>
<name>A0A0P9C4V5_9BACL</name>
<keyword evidence="2" id="KW-0812">Transmembrane</keyword>
<comment type="caution">
    <text evidence="3">The sequence shown here is derived from an EMBL/GenBank/DDBJ whole genome shotgun (WGS) entry which is preliminary data.</text>
</comment>
<keyword evidence="4" id="KW-1185">Reference proteome</keyword>
<evidence type="ECO:0000256" key="2">
    <source>
        <dbReference type="SAM" id="Phobius"/>
    </source>
</evidence>
<dbReference type="RefSeq" id="WP_054971414.1">
    <property type="nucleotide sequence ID" value="NZ_LJCO01000103.1"/>
</dbReference>
<evidence type="ECO:0000313" key="3">
    <source>
        <dbReference type="EMBL" id="KPV39846.1"/>
    </source>
</evidence>
<gene>
    <name evidence="3" type="ORF">AN477_22430</name>
</gene>
<sequence>MSKRIKGIANGSRQVLSGLAVVAVVFGGLWFSQHPLPFAVGQAATAQSTVGGAGPQNSASTSSTGSTTGASDPYGQKLQDILNGVAGMQEVALESGTTGETVTATIQVSPGTTLANVEDALIKQYMSDVFDTDPLVQTANVYFINDGQFVAGGGLSRAAYDKWAVSTSTSGGDVQAWMAGLPTSGAAGSVSGWFETASPLSSTGN</sequence>
<dbReference type="EMBL" id="LJCO01000103">
    <property type="protein sequence ID" value="KPV39846.1"/>
    <property type="molecule type" value="Genomic_DNA"/>
</dbReference>
<feature type="region of interest" description="Disordered" evidence="1">
    <location>
        <begin position="49"/>
        <end position="73"/>
    </location>
</feature>
<proteinExistence type="predicted"/>
<evidence type="ECO:0000256" key="1">
    <source>
        <dbReference type="SAM" id="MobiDB-lite"/>
    </source>
</evidence>
<dbReference type="PATRIC" id="fig|471514.4.peg.1299"/>
<keyword evidence="2" id="KW-0472">Membrane</keyword>
<feature type="transmembrane region" description="Helical" evidence="2">
    <location>
        <begin position="12"/>
        <end position="31"/>
    </location>
</feature>
<evidence type="ECO:0000313" key="4">
    <source>
        <dbReference type="Proteomes" id="UP000050482"/>
    </source>
</evidence>
<organism evidence="3 4">
    <name type="scientific">Alicyclobacillus ferrooxydans</name>
    <dbReference type="NCBI Taxonomy" id="471514"/>
    <lineage>
        <taxon>Bacteria</taxon>
        <taxon>Bacillati</taxon>
        <taxon>Bacillota</taxon>
        <taxon>Bacilli</taxon>
        <taxon>Bacillales</taxon>
        <taxon>Alicyclobacillaceae</taxon>
        <taxon>Alicyclobacillus</taxon>
    </lineage>
</organism>
<reference evidence="3 4" key="1">
    <citation type="submission" date="2015-09" db="EMBL/GenBank/DDBJ databases">
        <title>Draft genome sequence of Alicyclobacillus ferrooxydans DSM 22381.</title>
        <authorList>
            <person name="Hemp J."/>
        </authorList>
    </citation>
    <scope>NUCLEOTIDE SEQUENCE [LARGE SCALE GENOMIC DNA]</scope>
    <source>
        <strain evidence="3 4">TC-34</strain>
    </source>
</reference>
<keyword evidence="2" id="KW-1133">Transmembrane helix</keyword>